<reference evidence="2 3" key="1">
    <citation type="journal article" date="2023" name="Nucleic Acids Res.">
        <title>The hologenome of Daphnia magna reveals possible DNA methylation and microbiome-mediated evolution of the host genome.</title>
        <authorList>
            <person name="Chaturvedi A."/>
            <person name="Li X."/>
            <person name="Dhandapani V."/>
            <person name="Marshall H."/>
            <person name="Kissane S."/>
            <person name="Cuenca-Cambronero M."/>
            <person name="Asole G."/>
            <person name="Calvet F."/>
            <person name="Ruiz-Romero M."/>
            <person name="Marangio P."/>
            <person name="Guigo R."/>
            <person name="Rago D."/>
            <person name="Mirbahai L."/>
            <person name="Eastwood N."/>
            <person name="Colbourne J.K."/>
            <person name="Zhou J."/>
            <person name="Mallon E."/>
            <person name="Orsini L."/>
        </authorList>
    </citation>
    <scope>NUCLEOTIDE SEQUENCE [LARGE SCALE GENOMIC DNA]</scope>
    <source>
        <strain evidence="2">LRV0_1</strain>
    </source>
</reference>
<evidence type="ECO:0000313" key="3">
    <source>
        <dbReference type="Proteomes" id="UP001234178"/>
    </source>
</evidence>
<keyword evidence="3" id="KW-1185">Reference proteome</keyword>
<protein>
    <submittedName>
        <fullName evidence="2">Uncharacterized protein</fullName>
    </submittedName>
</protein>
<dbReference type="EMBL" id="JAOYFB010000036">
    <property type="protein sequence ID" value="KAK4019125.1"/>
    <property type="molecule type" value="Genomic_DNA"/>
</dbReference>
<feature type="compositionally biased region" description="Low complexity" evidence="1">
    <location>
        <begin position="110"/>
        <end position="123"/>
    </location>
</feature>
<feature type="region of interest" description="Disordered" evidence="1">
    <location>
        <begin position="97"/>
        <end position="123"/>
    </location>
</feature>
<dbReference type="Proteomes" id="UP001234178">
    <property type="component" value="Unassembled WGS sequence"/>
</dbReference>
<proteinExistence type="predicted"/>
<evidence type="ECO:0000256" key="1">
    <source>
        <dbReference type="SAM" id="MobiDB-lite"/>
    </source>
</evidence>
<accession>A0ABR0A1V7</accession>
<gene>
    <name evidence="2" type="ORF">OUZ56_001154</name>
</gene>
<name>A0ABR0A1V7_9CRUS</name>
<sequence>MNAEVVSVSSAVSNDKVPLLNRHMAESSIQTATSSKNNALDDCDSQLMSLWRPIMCRTSQMFPPPAPPTRSSSSVATDLSVLTGSMSSYFQHASQSVGGNSDALKTPHPNNSVKNCLPPNNNNNINKMDSHQMAHPVSIASPTTIVYYSSGYVDVGGLLIL</sequence>
<evidence type="ECO:0000313" key="2">
    <source>
        <dbReference type="EMBL" id="KAK4019125.1"/>
    </source>
</evidence>
<comment type="caution">
    <text evidence="2">The sequence shown here is derived from an EMBL/GenBank/DDBJ whole genome shotgun (WGS) entry which is preliminary data.</text>
</comment>
<organism evidence="2 3">
    <name type="scientific">Daphnia magna</name>
    <dbReference type="NCBI Taxonomy" id="35525"/>
    <lineage>
        <taxon>Eukaryota</taxon>
        <taxon>Metazoa</taxon>
        <taxon>Ecdysozoa</taxon>
        <taxon>Arthropoda</taxon>
        <taxon>Crustacea</taxon>
        <taxon>Branchiopoda</taxon>
        <taxon>Diplostraca</taxon>
        <taxon>Cladocera</taxon>
        <taxon>Anomopoda</taxon>
        <taxon>Daphniidae</taxon>
        <taxon>Daphnia</taxon>
    </lineage>
</organism>